<dbReference type="AlphaFoldDB" id="A0A395H5W2"/>
<dbReference type="SUPFAM" id="SSF81383">
    <property type="entry name" value="F-box domain"/>
    <property type="match status" value="1"/>
</dbReference>
<keyword evidence="3" id="KW-1185">Reference proteome</keyword>
<evidence type="ECO:0000259" key="1">
    <source>
        <dbReference type="PROSITE" id="PS50181"/>
    </source>
</evidence>
<sequence length="435" mass="50581">MPSHEKTDLYLFHDLCWHRLWQHFSPEEVPLICLYEALECLPFPVGGRLWPARELPTSPECLPWYHPHEHDRTVRNGHFGLPSLDELMRFAKNPPTPLATTTNQPTLPPPRMNHRQRLPLEIIEMIGTLLPTRDMLHLRQASRAATPLFSSLPFWRSRFTINGDRGFLLPVIEQLTPPRRQSLDWRLLYHSTCKLTCSRWFQFEIHAWEALRWLRDTAVAIHRGRTPPLAFRGNALHHYHHTTYRDMHLESVNLGPSLRQIAISVLQDIGEVYITGMEFIFDDRPPAMLGYTTPGAKPATVDTYANGYDAQADWPYPGIRVVWEIRTRLRGIAVHRGLDCVRGVSIIQDGMPGREQDYVYSVGCFVRVTVREAEWFLALEEVRRVVAVFDSRKMIDIGVLGVGRRRVEEQTREKWERLIHVFRRNGTVPASLEFR</sequence>
<dbReference type="STRING" id="1448316.A0A395H5W2"/>
<dbReference type="RefSeq" id="XP_025577337.1">
    <property type="nucleotide sequence ID" value="XM_025723754.1"/>
</dbReference>
<dbReference type="EMBL" id="KZ824429">
    <property type="protein sequence ID" value="RAL03010.1"/>
    <property type="molecule type" value="Genomic_DNA"/>
</dbReference>
<dbReference type="Proteomes" id="UP000249402">
    <property type="component" value="Unassembled WGS sequence"/>
</dbReference>
<proteinExistence type="predicted"/>
<reference evidence="2 3" key="1">
    <citation type="submission" date="2018-02" db="EMBL/GenBank/DDBJ databases">
        <title>The genomes of Aspergillus section Nigri reveals drivers in fungal speciation.</title>
        <authorList>
            <consortium name="DOE Joint Genome Institute"/>
            <person name="Vesth T.C."/>
            <person name="Nybo J."/>
            <person name="Theobald S."/>
            <person name="Brandl J."/>
            <person name="Frisvad J.C."/>
            <person name="Nielsen K.F."/>
            <person name="Lyhne E.K."/>
            <person name="Kogle M.E."/>
            <person name="Kuo A."/>
            <person name="Riley R."/>
            <person name="Clum A."/>
            <person name="Nolan M."/>
            <person name="Lipzen A."/>
            <person name="Salamov A."/>
            <person name="Henrissat B."/>
            <person name="Wiebenga A."/>
            <person name="De vries R.P."/>
            <person name="Grigoriev I.V."/>
            <person name="Mortensen U.H."/>
            <person name="Andersen M.R."/>
            <person name="Baker S.E."/>
        </authorList>
    </citation>
    <scope>NUCLEOTIDE SEQUENCE [LARGE SCALE GENOMIC DNA]</scope>
    <source>
        <strain evidence="2 3">CBS 121593</strain>
    </source>
</reference>
<evidence type="ECO:0000313" key="3">
    <source>
        <dbReference type="Proteomes" id="UP000249402"/>
    </source>
</evidence>
<protein>
    <recommendedName>
        <fullName evidence="1">F-box domain-containing protein</fullName>
    </recommendedName>
</protein>
<accession>A0A395H5W2</accession>
<organism evidence="2 3">
    <name type="scientific">Aspergillus ibericus CBS 121593</name>
    <dbReference type="NCBI Taxonomy" id="1448316"/>
    <lineage>
        <taxon>Eukaryota</taxon>
        <taxon>Fungi</taxon>
        <taxon>Dikarya</taxon>
        <taxon>Ascomycota</taxon>
        <taxon>Pezizomycotina</taxon>
        <taxon>Eurotiomycetes</taxon>
        <taxon>Eurotiomycetidae</taxon>
        <taxon>Eurotiales</taxon>
        <taxon>Aspergillaceae</taxon>
        <taxon>Aspergillus</taxon>
        <taxon>Aspergillus subgen. Circumdati</taxon>
    </lineage>
</organism>
<dbReference type="GeneID" id="37228619"/>
<dbReference type="OrthoDB" id="5273847at2759"/>
<dbReference type="VEuPathDB" id="FungiDB:BO80DRAFT_492221"/>
<dbReference type="InterPro" id="IPR001810">
    <property type="entry name" value="F-box_dom"/>
</dbReference>
<dbReference type="PROSITE" id="PS50181">
    <property type="entry name" value="FBOX"/>
    <property type="match status" value="1"/>
</dbReference>
<feature type="domain" description="F-box" evidence="1">
    <location>
        <begin position="112"/>
        <end position="158"/>
    </location>
</feature>
<gene>
    <name evidence="2" type="ORF">BO80DRAFT_492221</name>
</gene>
<dbReference type="InterPro" id="IPR036047">
    <property type="entry name" value="F-box-like_dom_sf"/>
</dbReference>
<name>A0A395H5W2_9EURO</name>
<evidence type="ECO:0000313" key="2">
    <source>
        <dbReference type="EMBL" id="RAL03010.1"/>
    </source>
</evidence>